<dbReference type="EMBL" id="VTEI01000002">
    <property type="protein sequence ID" value="TYS19123.1"/>
    <property type="molecule type" value="Genomic_DNA"/>
</dbReference>
<dbReference type="OrthoDB" id="794462at2"/>
<dbReference type="GO" id="GO:0016747">
    <property type="term" value="F:acyltransferase activity, transferring groups other than amino-acyl groups"/>
    <property type="evidence" value="ECO:0007669"/>
    <property type="project" value="InterPro"/>
</dbReference>
<dbReference type="Gene3D" id="3.40.630.30">
    <property type="match status" value="1"/>
</dbReference>
<evidence type="ECO:0000259" key="3">
    <source>
        <dbReference type="PROSITE" id="PS51186"/>
    </source>
</evidence>
<protein>
    <submittedName>
        <fullName evidence="4">GNAT family N-acetyltransferase</fullName>
    </submittedName>
</protein>
<dbReference type="CDD" id="cd04301">
    <property type="entry name" value="NAT_SF"/>
    <property type="match status" value="1"/>
</dbReference>
<dbReference type="InterPro" id="IPR000182">
    <property type="entry name" value="GNAT_dom"/>
</dbReference>
<keyword evidence="2" id="KW-0012">Acyltransferase</keyword>
<dbReference type="InterPro" id="IPR016181">
    <property type="entry name" value="Acyl_CoA_acyltransferase"/>
</dbReference>
<feature type="domain" description="N-acetyltransferase" evidence="3">
    <location>
        <begin position="3"/>
        <end position="159"/>
    </location>
</feature>
<dbReference type="PROSITE" id="PS51186">
    <property type="entry name" value="GNAT"/>
    <property type="match status" value="1"/>
</dbReference>
<evidence type="ECO:0000313" key="4">
    <source>
        <dbReference type="EMBL" id="TYS19123.1"/>
    </source>
</evidence>
<reference evidence="4 5" key="1">
    <citation type="submission" date="2019-08" db="EMBL/GenBank/DDBJ databases">
        <title>Bacillus genomes from the desert of Cuatro Cienegas, Coahuila.</title>
        <authorList>
            <person name="Olmedo-Alvarez G."/>
        </authorList>
    </citation>
    <scope>NUCLEOTIDE SEQUENCE [LARGE SCALE GENOMIC DNA]</scope>
    <source>
        <strain evidence="4 5">CH34_1T</strain>
    </source>
</reference>
<accession>A0A5D4NY04</accession>
<gene>
    <name evidence="4" type="ORF">FZC78_03890</name>
</gene>
<comment type="caution">
    <text evidence="4">The sequence shown here is derived from an EMBL/GenBank/DDBJ whole genome shotgun (WGS) entry which is preliminary data.</text>
</comment>
<name>A0A5D4NY04_9BACI</name>
<evidence type="ECO:0000313" key="5">
    <source>
        <dbReference type="Proteomes" id="UP000322267"/>
    </source>
</evidence>
<dbReference type="InterPro" id="IPR050832">
    <property type="entry name" value="Bact_Acetyltransf"/>
</dbReference>
<evidence type="ECO:0000256" key="1">
    <source>
        <dbReference type="ARBA" id="ARBA00022679"/>
    </source>
</evidence>
<dbReference type="Proteomes" id="UP000322267">
    <property type="component" value="Unassembled WGS sequence"/>
</dbReference>
<organism evidence="4 5">
    <name type="scientific">Rossellomorea vietnamensis</name>
    <dbReference type="NCBI Taxonomy" id="218284"/>
    <lineage>
        <taxon>Bacteria</taxon>
        <taxon>Bacillati</taxon>
        <taxon>Bacillota</taxon>
        <taxon>Bacilli</taxon>
        <taxon>Bacillales</taxon>
        <taxon>Bacillaceae</taxon>
        <taxon>Rossellomorea</taxon>
    </lineage>
</organism>
<keyword evidence="1 4" id="KW-0808">Transferase</keyword>
<evidence type="ECO:0000256" key="2">
    <source>
        <dbReference type="ARBA" id="ARBA00023315"/>
    </source>
</evidence>
<dbReference type="PANTHER" id="PTHR43877">
    <property type="entry name" value="AMINOALKYLPHOSPHONATE N-ACETYLTRANSFERASE-RELATED-RELATED"/>
    <property type="match status" value="1"/>
</dbReference>
<sequence>MNYSIREMHAGDIPAVQKVAEISWNDTYKDIIPLEIQQRFLSSAYNDEMMLKRLEASRLYIAETDGIIAGFANFSKVKEEGEVELGALYLLPEHQGKGAGTLLLNKGAEAVKDIKKIYINVEKENQKGINFYHAKGFKAVSEFQDDLFGHMTDMKRMVLIIPSGQQ</sequence>
<dbReference type="SUPFAM" id="SSF55729">
    <property type="entry name" value="Acyl-CoA N-acyltransferases (Nat)"/>
    <property type="match status" value="1"/>
</dbReference>
<dbReference type="AlphaFoldDB" id="A0A5D4NY04"/>
<dbReference type="RefSeq" id="WP_148938796.1">
    <property type="nucleotide sequence ID" value="NZ_VTEI01000002.1"/>
</dbReference>
<proteinExistence type="predicted"/>
<dbReference type="Pfam" id="PF00583">
    <property type="entry name" value="Acetyltransf_1"/>
    <property type="match status" value="1"/>
</dbReference>